<name>A0A419V2L8_9BACL</name>
<dbReference type="InterPro" id="IPR029479">
    <property type="entry name" value="Nitroreductase"/>
</dbReference>
<proteinExistence type="inferred from homology"/>
<evidence type="ECO:0000313" key="7">
    <source>
        <dbReference type="EMBL" id="RKD72773.1"/>
    </source>
</evidence>
<keyword evidence="4 5" id="KW-0560">Oxidoreductase</keyword>
<dbReference type="GO" id="GO:0016491">
    <property type="term" value="F:oxidoreductase activity"/>
    <property type="evidence" value="ECO:0007669"/>
    <property type="project" value="UniProtKB-UniRule"/>
</dbReference>
<dbReference type="PANTHER" id="PTHR43425">
    <property type="entry name" value="OXYGEN-INSENSITIVE NADPH NITROREDUCTASE"/>
    <property type="match status" value="1"/>
</dbReference>
<dbReference type="InterPro" id="IPR000415">
    <property type="entry name" value="Nitroreductase-like"/>
</dbReference>
<protein>
    <submittedName>
        <fullName evidence="7">FMN reductase (NADPH)</fullName>
    </submittedName>
</protein>
<dbReference type="EMBL" id="RAPK01000009">
    <property type="protein sequence ID" value="RKD72773.1"/>
    <property type="molecule type" value="Genomic_DNA"/>
</dbReference>
<evidence type="ECO:0000256" key="4">
    <source>
        <dbReference type="ARBA" id="ARBA00023002"/>
    </source>
</evidence>
<dbReference type="Pfam" id="PF00881">
    <property type="entry name" value="Nitroreductase"/>
    <property type="match status" value="1"/>
</dbReference>
<keyword evidence="8" id="KW-1185">Reference proteome</keyword>
<gene>
    <name evidence="7" type="ORF">ATL39_1969</name>
</gene>
<evidence type="ECO:0000256" key="3">
    <source>
        <dbReference type="ARBA" id="ARBA00022643"/>
    </source>
</evidence>
<evidence type="ECO:0000313" key="8">
    <source>
        <dbReference type="Proteomes" id="UP000285120"/>
    </source>
</evidence>
<feature type="domain" description="Nitroreductase" evidence="6">
    <location>
        <begin position="9"/>
        <end position="165"/>
    </location>
</feature>
<dbReference type="CDD" id="cd02146">
    <property type="entry name" value="NfsA-like"/>
    <property type="match status" value="1"/>
</dbReference>
<evidence type="ECO:0000256" key="1">
    <source>
        <dbReference type="ARBA" id="ARBA00008366"/>
    </source>
</evidence>
<dbReference type="Gene3D" id="3.40.109.10">
    <property type="entry name" value="NADH Oxidase"/>
    <property type="match status" value="1"/>
</dbReference>
<comment type="similarity">
    <text evidence="1 5">Belongs to the flavin oxidoreductase frp family.</text>
</comment>
<organism evidence="7 8">
    <name type="scientific">Sinobaca qinghaiensis</name>
    <dbReference type="NCBI Taxonomy" id="342944"/>
    <lineage>
        <taxon>Bacteria</taxon>
        <taxon>Bacillati</taxon>
        <taxon>Bacillota</taxon>
        <taxon>Bacilli</taxon>
        <taxon>Bacillales</taxon>
        <taxon>Sporolactobacillaceae</taxon>
        <taxon>Sinobaca</taxon>
    </lineage>
</organism>
<dbReference type="AlphaFoldDB" id="A0A419V2L8"/>
<dbReference type="RefSeq" id="WP_120193172.1">
    <property type="nucleotide sequence ID" value="NZ_RAPK01000009.1"/>
</dbReference>
<keyword evidence="3 5" id="KW-0288">FMN</keyword>
<dbReference type="OrthoDB" id="9775805at2"/>
<reference evidence="7 8" key="1">
    <citation type="submission" date="2018-09" db="EMBL/GenBank/DDBJ databases">
        <title>Genomic Encyclopedia of Archaeal and Bacterial Type Strains, Phase II (KMG-II): from individual species to whole genera.</title>
        <authorList>
            <person name="Goeker M."/>
        </authorList>
    </citation>
    <scope>NUCLEOTIDE SEQUENCE [LARGE SCALE GENOMIC DNA]</scope>
    <source>
        <strain evidence="7 8">DSM 17008</strain>
    </source>
</reference>
<dbReference type="SUPFAM" id="SSF55469">
    <property type="entry name" value="FMN-dependent nitroreductase-like"/>
    <property type="match status" value="1"/>
</dbReference>
<sequence>MNHTIETILDHRSVRKFKDIPLEEETVEMLVRAAQAASTSSFVQAYTIIGIEDPVKKRKLADLAGGQPYVEKNGYFFLFCADYHRHEELLRTRDTDINVSTESTEGFMVAVIDAALAAQNMAVAAESSGLGICYIGGIRNKLPEVDALIETPDYVLPLFGMAVGYPEKREGIKPRLPLEAVFHKNQYSKDKAALSEAYQAYDEIIKAYYQNRSSASKSMTWTDQMQALLERSKRQYMKTFVQSKQLDRH</sequence>
<keyword evidence="2 5" id="KW-0285">Flavoprotein</keyword>
<dbReference type="Proteomes" id="UP000285120">
    <property type="component" value="Unassembled WGS sequence"/>
</dbReference>
<dbReference type="NCBIfam" id="NF008033">
    <property type="entry name" value="PRK10765.1"/>
    <property type="match status" value="1"/>
</dbReference>
<comment type="caution">
    <text evidence="7">The sequence shown here is derived from an EMBL/GenBank/DDBJ whole genome shotgun (WGS) entry which is preliminary data.</text>
</comment>
<keyword evidence="5" id="KW-0521">NADP</keyword>
<evidence type="ECO:0000259" key="6">
    <source>
        <dbReference type="Pfam" id="PF00881"/>
    </source>
</evidence>
<evidence type="ECO:0000256" key="2">
    <source>
        <dbReference type="ARBA" id="ARBA00022630"/>
    </source>
</evidence>
<dbReference type="InterPro" id="IPR016446">
    <property type="entry name" value="Flavin_OxRdtase_Frp"/>
</dbReference>
<evidence type="ECO:0000256" key="5">
    <source>
        <dbReference type="PIRNR" id="PIRNR005426"/>
    </source>
</evidence>
<accession>A0A419V2L8</accession>
<dbReference type="PIRSF" id="PIRSF005426">
    <property type="entry name" value="Frp"/>
    <property type="match status" value="1"/>
</dbReference>
<dbReference type="PANTHER" id="PTHR43425:SF3">
    <property type="entry name" value="NADPH-DEPENDENT OXIDOREDUCTASE"/>
    <property type="match status" value="1"/>
</dbReference>